<feature type="transmembrane region" description="Helical" evidence="6">
    <location>
        <begin position="12"/>
        <end position="31"/>
    </location>
</feature>
<evidence type="ECO:0000256" key="5">
    <source>
        <dbReference type="ARBA" id="ARBA00023136"/>
    </source>
</evidence>
<keyword evidence="4 6" id="KW-1133">Transmembrane helix</keyword>
<dbReference type="PANTHER" id="PTHR30093">
    <property type="entry name" value="GENERAL SECRETION PATHWAY PROTEIN G"/>
    <property type="match status" value="1"/>
</dbReference>
<sequence>MKRILRDEKGFTLIEMMIVVAIIAILSAVAIPKFNESLALTNTTRVQADLQSLDTAIAMYRLQNGKYPNDLSDLDDYIDVASVQAPTGDVYIDGVLTPNSDNENYTLSSNKQNAVFMGKLRTDFSQKATTNSEG</sequence>
<protein>
    <submittedName>
        <fullName evidence="8">PilD-dependent protein pddA</fullName>
    </submittedName>
</protein>
<dbReference type="AlphaFoldDB" id="A0A239TC16"/>
<dbReference type="eggNOG" id="COG4968">
    <property type="taxonomic scope" value="Bacteria"/>
</dbReference>
<dbReference type="InterPro" id="IPR012902">
    <property type="entry name" value="N_methyl_site"/>
</dbReference>
<dbReference type="GO" id="GO:0015628">
    <property type="term" value="P:protein secretion by the type II secretion system"/>
    <property type="evidence" value="ECO:0007669"/>
    <property type="project" value="InterPro"/>
</dbReference>
<proteinExistence type="predicted"/>
<feature type="domain" description="Type II secretion system protein GspG C-terminal" evidence="7">
    <location>
        <begin position="42"/>
        <end position="84"/>
    </location>
</feature>
<organism evidence="8 9">
    <name type="scientific">Megamonas hypermegale</name>
    <dbReference type="NCBI Taxonomy" id="158847"/>
    <lineage>
        <taxon>Bacteria</taxon>
        <taxon>Bacillati</taxon>
        <taxon>Bacillota</taxon>
        <taxon>Negativicutes</taxon>
        <taxon>Selenomonadales</taxon>
        <taxon>Selenomonadaceae</taxon>
        <taxon>Megamonas</taxon>
    </lineage>
</organism>
<gene>
    <name evidence="8" type="primary">xcpT</name>
    <name evidence="8" type="ORF">SAMEA4364220_00300</name>
</gene>
<dbReference type="NCBIfam" id="TIGR02532">
    <property type="entry name" value="IV_pilin_GFxxxE"/>
    <property type="match status" value="1"/>
</dbReference>
<dbReference type="Pfam" id="PF07963">
    <property type="entry name" value="N_methyl"/>
    <property type="match status" value="1"/>
</dbReference>
<dbReference type="GO" id="GO:0016020">
    <property type="term" value="C:membrane"/>
    <property type="evidence" value="ECO:0007669"/>
    <property type="project" value="UniProtKB-SubCell"/>
</dbReference>
<dbReference type="SUPFAM" id="SSF54523">
    <property type="entry name" value="Pili subunits"/>
    <property type="match status" value="1"/>
</dbReference>
<dbReference type="InterPro" id="IPR045584">
    <property type="entry name" value="Pilin-like"/>
</dbReference>
<keyword evidence="9" id="KW-1185">Reference proteome</keyword>
<dbReference type="Gene3D" id="3.30.700.10">
    <property type="entry name" value="Glycoprotein, Type 4 Pilin"/>
    <property type="match status" value="1"/>
</dbReference>
<dbReference type="OrthoDB" id="3034673at2"/>
<dbReference type="GeneID" id="78506337"/>
<keyword evidence="3 6" id="KW-0812">Transmembrane</keyword>
<dbReference type="InterPro" id="IPR000983">
    <property type="entry name" value="Bac_GSPG_pilin"/>
</dbReference>
<dbReference type="RefSeq" id="WP_036254875.1">
    <property type="nucleotide sequence ID" value="NZ_CALXYH010000017.1"/>
</dbReference>
<evidence type="ECO:0000313" key="9">
    <source>
        <dbReference type="Proteomes" id="UP000215383"/>
    </source>
</evidence>
<keyword evidence="2" id="KW-0488">Methylation</keyword>
<keyword evidence="5 6" id="KW-0472">Membrane</keyword>
<dbReference type="PROSITE" id="PS00409">
    <property type="entry name" value="PROKAR_NTER_METHYL"/>
    <property type="match status" value="1"/>
</dbReference>
<evidence type="ECO:0000256" key="3">
    <source>
        <dbReference type="ARBA" id="ARBA00022692"/>
    </source>
</evidence>
<dbReference type="Pfam" id="PF08334">
    <property type="entry name" value="T2SSG"/>
    <property type="match status" value="1"/>
</dbReference>
<dbReference type="PRINTS" id="PR00813">
    <property type="entry name" value="BCTERIALGSPG"/>
</dbReference>
<dbReference type="GO" id="GO:0015627">
    <property type="term" value="C:type II protein secretion system complex"/>
    <property type="evidence" value="ECO:0007669"/>
    <property type="project" value="InterPro"/>
</dbReference>
<dbReference type="InterPro" id="IPR013545">
    <property type="entry name" value="T2SS_protein-GspG_C"/>
</dbReference>
<name>A0A239TC16_9FIRM</name>
<dbReference type="PANTHER" id="PTHR30093:SF44">
    <property type="entry name" value="TYPE II SECRETION SYSTEM CORE PROTEIN G"/>
    <property type="match status" value="1"/>
</dbReference>
<comment type="subcellular location">
    <subcellularLocation>
        <location evidence="1">Membrane</location>
        <topology evidence="1">Single-pass membrane protein</topology>
    </subcellularLocation>
</comment>
<evidence type="ECO:0000256" key="1">
    <source>
        <dbReference type="ARBA" id="ARBA00004167"/>
    </source>
</evidence>
<evidence type="ECO:0000256" key="6">
    <source>
        <dbReference type="SAM" id="Phobius"/>
    </source>
</evidence>
<reference evidence="8 9" key="1">
    <citation type="submission" date="2017-06" db="EMBL/GenBank/DDBJ databases">
        <authorList>
            <consortium name="Pathogen Informatics"/>
        </authorList>
    </citation>
    <scope>NUCLEOTIDE SEQUENCE [LARGE SCALE GENOMIC DNA]</scope>
    <source>
        <strain evidence="8 9">NCTC10570</strain>
    </source>
</reference>
<dbReference type="EMBL" id="LT906446">
    <property type="protein sequence ID" value="SNU95042.1"/>
    <property type="molecule type" value="Genomic_DNA"/>
</dbReference>
<dbReference type="Proteomes" id="UP000215383">
    <property type="component" value="Chromosome 1"/>
</dbReference>
<evidence type="ECO:0000259" key="7">
    <source>
        <dbReference type="Pfam" id="PF08334"/>
    </source>
</evidence>
<evidence type="ECO:0000256" key="2">
    <source>
        <dbReference type="ARBA" id="ARBA00022481"/>
    </source>
</evidence>
<accession>A0A239TC16</accession>
<evidence type="ECO:0000313" key="8">
    <source>
        <dbReference type="EMBL" id="SNU95042.1"/>
    </source>
</evidence>
<evidence type="ECO:0000256" key="4">
    <source>
        <dbReference type="ARBA" id="ARBA00022989"/>
    </source>
</evidence>